<dbReference type="GeneID" id="39105826"/>
<evidence type="ECO:0000256" key="1">
    <source>
        <dbReference type="SAM" id="Phobius"/>
    </source>
</evidence>
<dbReference type="Proteomes" id="UP000203651">
    <property type="component" value="Segment"/>
</dbReference>
<keyword evidence="3" id="KW-1185">Reference proteome</keyword>
<sequence>MENLTRLSSHSGFFARFNWKMFVMVMVVLFAMLAVAYNFNEDFLVQRNVLQGKVQRVTE</sequence>
<feature type="transmembrane region" description="Helical" evidence="1">
    <location>
        <begin position="21"/>
        <end position="39"/>
    </location>
</feature>
<organism evidence="2 3">
    <name type="scientific">Betabaculovirus altermyunipunctae</name>
    <dbReference type="NCBI Taxonomy" id="3051996"/>
    <lineage>
        <taxon>Viruses</taxon>
        <taxon>Viruses incertae sedis</taxon>
        <taxon>Naldaviricetes</taxon>
        <taxon>Lefavirales</taxon>
        <taxon>Baculoviridae</taxon>
        <taxon>Betabaculovirus</taxon>
    </lineage>
</organism>
<evidence type="ECO:0000313" key="2">
    <source>
        <dbReference type="EMBL" id="AQQ80414.1"/>
    </source>
</evidence>
<dbReference type="EMBL" id="KX855660">
    <property type="protein sequence ID" value="AQQ80414.1"/>
    <property type="molecule type" value="Genomic_DNA"/>
</dbReference>
<dbReference type="KEGG" id="vg:39105826"/>
<protein>
    <submittedName>
        <fullName evidence="2">ORF148</fullName>
    </submittedName>
</protein>
<accession>A0A1S5YEA2</accession>
<evidence type="ECO:0000313" key="3">
    <source>
        <dbReference type="Proteomes" id="UP000203651"/>
    </source>
</evidence>
<name>A0A1S5YEA2_9BBAC</name>
<keyword evidence="1" id="KW-1133">Transmembrane helix</keyword>
<dbReference type="RefSeq" id="YP_009345866.1">
    <property type="nucleotide sequence ID" value="NC_033780.2"/>
</dbReference>
<reference evidence="2 3" key="1">
    <citation type="journal article" date="2017" name="PLoS ONE">
        <title>The Complete Genome Sequence of a Second Distinct Betabaculovirus from the True Armyworm, Mythimna unipuncta.</title>
        <authorList>
            <person name="Harrison R.L."/>
            <person name="Rowley D.L."/>
            <person name="Mowery J."/>
            <person name="Bauchan G.R."/>
            <person name="Theilmann D.A."/>
            <person name="Rohrmann G.F."/>
            <person name="Erlandson M.A."/>
        </authorList>
    </citation>
    <scope>NUCLEOTIDE SEQUENCE [LARGE SCALE GENOMIC DNA]</scope>
    <source>
        <strain evidence="2">MyunGV#8</strain>
    </source>
</reference>
<keyword evidence="1" id="KW-0812">Transmembrane</keyword>
<keyword evidence="1" id="KW-0472">Membrane</keyword>
<proteinExistence type="predicted"/>